<dbReference type="InterPro" id="IPR040758">
    <property type="entry name" value="PrmC_N"/>
</dbReference>
<feature type="domain" description="Release factor glutamine methyltransferase N-terminal" evidence="7">
    <location>
        <begin position="10"/>
        <end position="78"/>
    </location>
</feature>
<dbReference type="GO" id="GO:0102559">
    <property type="term" value="F:peptide chain release factor N(5)-glutamine methyltransferase activity"/>
    <property type="evidence" value="ECO:0007669"/>
    <property type="project" value="UniProtKB-EC"/>
</dbReference>
<organism evidence="8 9">
    <name type="scientific">Bacillus pumilus</name>
    <name type="common">Bacillus mesentericus</name>
    <dbReference type="NCBI Taxonomy" id="1408"/>
    <lineage>
        <taxon>Bacteria</taxon>
        <taxon>Bacillati</taxon>
        <taxon>Bacillota</taxon>
        <taxon>Bacilli</taxon>
        <taxon>Bacillales</taxon>
        <taxon>Bacillaceae</taxon>
        <taxon>Bacillus</taxon>
    </lineage>
</organism>
<sequence>MKNNQRTIFEALKWASSLLTEVGRDQNAAELLLMHVLGWSRSELLARFHDLLPKEQDRLFSDFVTQHKLGVPVQHITGVESFYGRPFEVNKHVLIPRPETEEVVLAALNMVNDVFPHDQPLTAVDVGTGSGAIAITLALEKESLSVIATDISRDALAVAKRNQEALGADVHFLHGDLLEPVVADGIKVDLFISNPPYIAVEEMDSLSEVVTKHEPVNALTDGRDGLWFYQRLVRDLHNVLNKQAVVVFEIGHTQAQDVKALLVQAFPTANARIVKDMNGKDRAVCAHIQNGSPAE</sequence>
<dbReference type="PANTHER" id="PTHR18895">
    <property type="entry name" value="HEMK METHYLTRANSFERASE"/>
    <property type="match status" value="1"/>
</dbReference>
<dbReference type="Pfam" id="PF17827">
    <property type="entry name" value="PrmC_N"/>
    <property type="match status" value="1"/>
</dbReference>
<name>A0A2A5ISK4_BACPU</name>
<feature type="domain" description="Methyltransferase small" evidence="6">
    <location>
        <begin position="117"/>
        <end position="202"/>
    </location>
</feature>
<dbReference type="NCBIfam" id="TIGR00536">
    <property type="entry name" value="hemK_fam"/>
    <property type="match status" value="1"/>
</dbReference>
<feature type="binding site" evidence="5">
    <location>
        <begin position="194"/>
        <end position="197"/>
    </location>
    <ligand>
        <name>substrate</name>
    </ligand>
</feature>
<dbReference type="NCBIfam" id="TIGR03534">
    <property type="entry name" value="RF_mod_PrmC"/>
    <property type="match status" value="1"/>
</dbReference>
<keyword evidence="1 5" id="KW-0489">Methyltransferase</keyword>
<dbReference type="PANTHER" id="PTHR18895:SF74">
    <property type="entry name" value="MTRF1L RELEASE FACTOR GLUTAMINE METHYLTRANSFERASE"/>
    <property type="match status" value="1"/>
</dbReference>
<dbReference type="OrthoDB" id="9800643at2"/>
<evidence type="ECO:0000256" key="5">
    <source>
        <dbReference type="HAMAP-Rule" id="MF_02126"/>
    </source>
</evidence>
<dbReference type="Gene3D" id="3.40.50.150">
    <property type="entry name" value="Vaccinia Virus protein VP39"/>
    <property type="match status" value="1"/>
</dbReference>
<proteinExistence type="inferred from homology"/>
<evidence type="ECO:0000313" key="9">
    <source>
        <dbReference type="Proteomes" id="UP000228754"/>
    </source>
</evidence>
<comment type="function">
    <text evidence="5">Methylates the class 1 translation termination release factors RF1/PrfA and RF2/PrfB on the glutamine residue of the universally conserved GGQ motif.</text>
</comment>
<evidence type="ECO:0000256" key="4">
    <source>
        <dbReference type="ARBA" id="ARBA00048391"/>
    </source>
</evidence>
<dbReference type="GO" id="GO:0032259">
    <property type="term" value="P:methylation"/>
    <property type="evidence" value="ECO:0007669"/>
    <property type="project" value="UniProtKB-KW"/>
</dbReference>
<evidence type="ECO:0000256" key="3">
    <source>
        <dbReference type="ARBA" id="ARBA00022691"/>
    </source>
</evidence>
<dbReference type="EMBL" id="NKHG01000112">
    <property type="protein sequence ID" value="PCK19721.1"/>
    <property type="molecule type" value="Genomic_DNA"/>
</dbReference>
<dbReference type="Proteomes" id="UP000228754">
    <property type="component" value="Unassembled WGS sequence"/>
</dbReference>
<dbReference type="InterPro" id="IPR007848">
    <property type="entry name" value="Small_mtfrase_dom"/>
</dbReference>
<evidence type="ECO:0000256" key="2">
    <source>
        <dbReference type="ARBA" id="ARBA00022679"/>
    </source>
</evidence>
<dbReference type="Pfam" id="PF05175">
    <property type="entry name" value="MTS"/>
    <property type="match status" value="1"/>
</dbReference>
<comment type="caution">
    <text evidence="8">The sequence shown here is derived from an EMBL/GenBank/DDBJ whole genome shotgun (WGS) entry which is preliminary data.</text>
</comment>
<feature type="binding site" evidence="5">
    <location>
        <position position="150"/>
    </location>
    <ligand>
        <name>S-adenosyl-L-methionine</name>
        <dbReference type="ChEBI" id="CHEBI:59789"/>
    </ligand>
</feature>
<dbReference type="CDD" id="cd02440">
    <property type="entry name" value="AdoMet_MTases"/>
    <property type="match status" value="1"/>
</dbReference>
<feature type="binding site" evidence="5">
    <location>
        <position position="194"/>
    </location>
    <ligand>
        <name>S-adenosyl-L-methionine</name>
        <dbReference type="ChEBI" id="CHEBI:59789"/>
    </ligand>
</feature>
<comment type="similarity">
    <text evidence="5">Belongs to the protein N5-glutamine methyltransferase family. PrmC subfamily.</text>
</comment>
<protein>
    <recommendedName>
        <fullName evidence="5">Release factor glutamine methyltransferase</fullName>
        <shortName evidence="5">RF MTase</shortName>
        <ecNumber evidence="5">2.1.1.297</ecNumber>
    </recommendedName>
    <alternativeName>
        <fullName evidence="5">N5-glutamine methyltransferase PrmC</fullName>
    </alternativeName>
    <alternativeName>
        <fullName evidence="5">Protein-(glutamine-N5) MTase PrmC</fullName>
    </alternativeName>
    <alternativeName>
        <fullName evidence="5">Protein-glutamine N-methyltransferase PrmC</fullName>
    </alternativeName>
</protein>
<keyword evidence="3 5" id="KW-0949">S-adenosyl-L-methionine</keyword>
<keyword evidence="2 5" id="KW-0808">Transferase</keyword>
<dbReference type="InterPro" id="IPR029063">
    <property type="entry name" value="SAM-dependent_MTases_sf"/>
</dbReference>
<dbReference type="InterPro" id="IPR019874">
    <property type="entry name" value="RF_methyltr_PrmC"/>
</dbReference>
<evidence type="ECO:0000313" key="8">
    <source>
        <dbReference type="EMBL" id="PCK19721.1"/>
    </source>
</evidence>
<comment type="caution">
    <text evidence="5">Lacks conserved residue(s) required for the propagation of feature annotation.</text>
</comment>
<feature type="binding site" evidence="5">
    <location>
        <begin position="127"/>
        <end position="131"/>
    </location>
    <ligand>
        <name>S-adenosyl-L-methionine</name>
        <dbReference type="ChEBI" id="CHEBI:59789"/>
    </ligand>
</feature>
<dbReference type="SUPFAM" id="SSF53335">
    <property type="entry name" value="S-adenosyl-L-methionine-dependent methyltransferases"/>
    <property type="match status" value="1"/>
</dbReference>
<dbReference type="InterPro" id="IPR050320">
    <property type="entry name" value="N5-glutamine_MTase"/>
</dbReference>
<dbReference type="AlphaFoldDB" id="A0A2A5ISK4"/>
<gene>
    <name evidence="5 8" type="primary">prmC</name>
    <name evidence="8" type="ORF">CEY02_17070</name>
</gene>
<evidence type="ECO:0000256" key="1">
    <source>
        <dbReference type="ARBA" id="ARBA00022603"/>
    </source>
</evidence>
<reference evidence="8 9" key="1">
    <citation type="submission" date="2017-06" db="EMBL/GenBank/DDBJ databases">
        <title>Draft Genome Sequence of Bacillus sp Strain 36R Isolated from saline sediment at Atanasia, Sonora, Mexico.</title>
        <authorList>
            <person name="Sanchez Diaz R."/>
            <person name="Quiroz Macias M.E."/>
            <person name="Ibarra Gamez J.C."/>
            <person name="Enciso Ibarra J."/>
            <person name="Gomez Gil B."/>
            <person name="Galaviz Silva L."/>
        </authorList>
    </citation>
    <scope>NUCLEOTIDE SEQUENCE [LARGE SCALE GENOMIC DNA]</scope>
    <source>
        <strain evidence="8 9">36R_ATNSAL</strain>
    </source>
</reference>
<dbReference type="EC" id="2.1.1.297" evidence="5"/>
<dbReference type="HAMAP" id="MF_02126">
    <property type="entry name" value="RF_methyltr_PrmC"/>
    <property type="match status" value="1"/>
</dbReference>
<comment type="catalytic activity">
    <reaction evidence="4 5">
        <text>L-glutaminyl-[peptide chain release factor] + S-adenosyl-L-methionine = N(5)-methyl-L-glutaminyl-[peptide chain release factor] + S-adenosyl-L-homocysteine + H(+)</text>
        <dbReference type="Rhea" id="RHEA:42896"/>
        <dbReference type="Rhea" id="RHEA-COMP:10271"/>
        <dbReference type="Rhea" id="RHEA-COMP:10272"/>
        <dbReference type="ChEBI" id="CHEBI:15378"/>
        <dbReference type="ChEBI" id="CHEBI:30011"/>
        <dbReference type="ChEBI" id="CHEBI:57856"/>
        <dbReference type="ChEBI" id="CHEBI:59789"/>
        <dbReference type="ChEBI" id="CHEBI:61891"/>
        <dbReference type="EC" id="2.1.1.297"/>
    </reaction>
</comment>
<accession>A0A2A5ISK4</accession>
<evidence type="ECO:0000259" key="7">
    <source>
        <dbReference type="Pfam" id="PF17827"/>
    </source>
</evidence>
<evidence type="ECO:0000259" key="6">
    <source>
        <dbReference type="Pfam" id="PF05175"/>
    </source>
</evidence>
<dbReference type="InterPro" id="IPR004556">
    <property type="entry name" value="HemK-like"/>
</dbReference>
<dbReference type="Gene3D" id="1.10.8.10">
    <property type="entry name" value="DNA helicase RuvA subunit, C-terminal domain"/>
    <property type="match status" value="1"/>
</dbReference>